<organism evidence="4 5">
    <name type="scientific">Breznakiella homolactica</name>
    <dbReference type="NCBI Taxonomy" id="2798577"/>
    <lineage>
        <taxon>Bacteria</taxon>
        <taxon>Pseudomonadati</taxon>
        <taxon>Spirochaetota</taxon>
        <taxon>Spirochaetia</taxon>
        <taxon>Spirochaetales</taxon>
        <taxon>Breznakiellaceae</taxon>
        <taxon>Breznakiella</taxon>
    </lineage>
</organism>
<dbReference type="AlphaFoldDB" id="A0A7T7XKB6"/>
<feature type="domain" description="N-acetyltransferase" evidence="3">
    <location>
        <begin position="5"/>
        <end position="156"/>
    </location>
</feature>
<feature type="domain" description="N-acetyltransferase" evidence="3">
    <location>
        <begin position="169"/>
        <end position="304"/>
    </location>
</feature>
<evidence type="ECO:0000259" key="3">
    <source>
        <dbReference type="PROSITE" id="PS51186"/>
    </source>
</evidence>
<dbReference type="Pfam" id="PF00583">
    <property type="entry name" value="Acetyltransf_1"/>
    <property type="match status" value="1"/>
</dbReference>
<evidence type="ECO:0000256" key="2">
    <source>
        <dbReference type="ARBA" id="ARBA00023315"/>
    </source>
</evidence>
<dbReference type="Pfam" id="PF13508">
    <property type="entry name" value="Acetyltransf_7"/>
    <property type="match status" value="1"/>
</dbReference>
<dbReference type="InterPro" id="IPR050680">
    <property type="entry name" value="YpeA/RimI_acetyltransf"/>
</dbReference>
<dbReference type="RefSeq" id="WP_215625242.1">
    <property type="nucleotide sequence ID" value="NZ_CP067089.2"/>
</dbReference>
<dbReference type="Gene3D" id="3.40.630.30">
    <property type="match status" value="2"/>
</dbReference>
<keyword evidence="1" id="KW-0808">Transferase</keyword>
<protein>
    <submittedName>
        <fullName evidence="4">GNAT family N-acetyltransferase</fullName>
    </submittedName>
</protein>
<dbReference type="PANTHER" id="PTHR43420">
    <property type="entry name" value="ACETYLTRANSFERASE"/>
    <property type="match status" value="1"/>
</dbReference>
<dbReference type="Proteomes" id="UP000595917">
    <property type="component" value="Chromosome"/>
</dbReference>
<keyword evidence="5" id="KW-1185">Reference proteome</keyword>
<dbReference type="InterPro" id="IPR016181">
    <property type="entry name" value="Acyl_CoA_acyltransferase"/>
</dbReference>
<evidence type="ECO:0000313" key="5">
    <source>
        <dbReference type="Proteomes" id="UP000595917"/>
    </source>
</evidence>
<dbReference type="SUPFAM" id="SSF55729">
    <property type="entry name" value="Acyl-CoA N-acyltransferases (Nat)"/>
    <property type="match status" value="2"/>
</dbReference>
<dbReference type="PROSITE" id="PS51186">
    <property type="entry name" value="GNAT"/>
    <property type="match status" value="2"/>
</dbReference>
<dbReference type="KEGG" id="bhc:JFL75_13420"/>
<sequence>MMETVTFRAMVPGDAGAVYRLWGGLFPAHPLSFGEFNDLLFCAGPIDFSLYRVACTEQKIAGVACGAADRESETGFIQFIGVAEGCRRHGIGRNLMDYLAGEFRKQNIRKVVFSGYPRNYLVPGLDAQQYPIGLPFFESLGFTVQSRPVSMRIPLDRYSPPPNPMPGDFTLEPFADEHLAGVLWLCREYLHPEWVETVQKGYIKGAHSCTGVVCLGPGREVAGFAFYGMVGDDPNRFGPIGVDPRHRGKSIGAALLHGCLRSQKEAGCPESYFLWGDEGSVAVNMYTKNGFSVFSSMAILEKEL</sequence>
<reference evidence="4" key="1">
    <citation type="submission" date="2021-01" db="EMBL/GenBank/DDBJ databases">
        <title>Description of Breznakiella homolactica.</title>
        <authorList>
            <person name="Song Y."/>
            <person name="Brune A."/>
        </authorList>
    </citation>
    <scope>NUCLEOTIDE SEQUENCE</scope>
    <source>
        <strain evidence="4">RmG30</strain>
    </source>
</reference>
<dbReference type="EMBL" id="CP067089">
    <property type="protein sequence ID" value="QQO07936.1"/>
    <property type="molecule type" value="Genomic_DNA"/>
</dbReference>
<keyword evidence="2" id="KW-0012">Acyltransferase</keyword>
<gene>
    <name evidence="4" type="ORF">JFL75_13420</name>
</gene>
<dbReference type="InterPro" id="IPR000182">
    <property type="entry name" value="GNAT_dom"/>
</dbReference>
<dbReference type="GO" id="GO:0016747">
    <property type="term" value="F:acyltransferase activity, transferring groups other than amino-acyl groups"/>
    <property type="evidence" value="ECO:0007669"/>
    <property type="project" value="InterPro"/>
</dbReference>
<evidence type="ECO:0000313" key="4">
    <source>
        <dbReference type="EMBL" id="QQO07936.1"/>
    </source>
</evidence>
<accession>A0A7T7XKB6</accession>
<evidence type="ECO:0000256" key="1">
    <source>
        <dbReference type="ARBA" id="ARBA00022679"/>
    </source>
</evidence>
<proteinExistence type="predicted"/>
<dbReference type="CDD" id="cd04301">
    <property type="entry name" value="NAT_SF"/>
    <property type="match status" value="2"/>
</dbReference>
<name>A0A7T7XKB6_9SPIR</name>